<dbReference type="InterPro" id="IPR036388">
    <property type="entry name" value="WH-like_DNA-bd_sf"/>
</dbReference>
<dbReference type="SUPFAM" id="SSF103473">
    <property type="entry name" value="MFS general substrate transporter"/>
    <property type="match status" value="1"/>
</dbReference>
<feature type="transmembrane region" description="Helical" evidence="4">
    <location>
        <begin position="164"/>
        <end position="185"/>
    </location>
</feature>
<dbReference type="CDD" id="cd06170">
    <property type="entry name" value="LuxR_C_like"/>
    <property type="match status" value="1"/>
</dbReference>
<name>A0ABV1JE57_9ACTN</name>
<reference evidence="6 7" key="1">
    <citation type="submission" date="2024-04" db="EMBL/GenBank/DDBJ databases">
        <title>Human intestinal bacterial collection.</title>
        <authorList>
            <person name="Pauvert C."/>
            <person name="Hitch T.C.A."/>
            <person name="Clavel T."/>
        </authorList>
    </citation>
    <scope>NUCLEOTIDE SEQUENCE [LARGE SCALE GENOMIC DNA]</scope>
    <source>
        <strain evidence="6 7">CLA-KB-H42</strain>
    </source>
</reference>
<sequence>MGVIPLAESGVKLMGEGRSAPELGAGRASSDGAGGWILVNARILVGLVGAVSCFSWLFVMLGTSIFIPFADLENAATGIAHLAFLAGCCAMLLVCWKFSDWLSTHRIVQVGLAAVFALVGCVGFSFYELAASWYEVFGFVLGCSFSLTYTLYGEYICLFFRSDIKPYIVGIFAAGVFMCTGILFAGPETSFLFAIIFPAIAIVAYAIAMVLLRIDTVEVVKAKVSDKRSQVVWRSYLATATSGMALGFALGCILSTQNAQSGVFVVIEVALLATCIGLLVDSLHKNIANETATMRLFLPFSAVVVFPILFVQEEIRFVFAVLLLCGAIFPTTCSLSAICRHIVLCDLSAIRAFSFGRLISFGGIALGMVISFAGFSESAIEYFGPTATTLSVILFMALVIFSASFVMTEDNYPDQNRFKQAEVKSETGEDEPVLVAAPGTPIRRIASEQTEPSESPDGDDARLTRPGIFYLKCEAVADRFDLSNRQKEVLVMLAKGRNAEYITEKLVISSHTAKAHIYNIYQKTGVHSRQELMNLVEETEVDLSGSD</sequence>
<evidence type="ECO:0000256" key="4">
    <source>
        <dbReference type="SAM" id="Phobius"/>
    </source>
</evidence>
<proteinExistence type="predicted"/>
<dbReference type="PRINTS" id="PR00038">
    <property type="entry name" value="HTHLUXR"/>
</dbReference>
<dbReference type="InterPro" id="IPR000792">
    <property type="entry name" value="Tscrpt_reg_LuxR_C"/>
</dbReference>
<dbReference type="InterPro" id="IPR036259">
    <property type="entry name" value="MFS_trans_sf"/>
</dbReference>
<feature type="transmembrane region" description="Helical" evidence="4">
    <location>
        <begin position="387"/>
        <end position="407"/>
    </location>
</feature>
<keyword evidence="1" id="KW-0805">Transcription regulation</keyword>
<evidence type="ECO:0000313" key="7">
    <source>
        <dbReference type="Proteomes" id="UP001487305"/>
    </source>
</evidence>
<keyword evidence="4" id="KW-0472">Membrane</keyword>
<feature type="transmembrane region" description="Helical" evidence="4">
    <location>
        <begin position="107"/>
        <end position="127"/>
    </location>
</feature>
<feature type="transmembrane region" description="Helical" evidence="4">
    <location>
        <begin position="355"/>
        <end position="375"/>
    </location>
</feature>
<dbReference type="Proteomes" id="UP001487305">
    <property type="component" value="Unassembled WGS sequence"/>
</dbReference>
<feature type="transmembrane region" description="Helical" evidence="4">
    <location>
        <begin position="235"/>
        <end position="256"/>
    </location>
</feature>
<organism evidence="6 7">
    <name type="scientific">Raoultibacter massiliensis</name>
    <dbReference type="NCBI Taxonomy" id="1852371"/>
    <lineage>
        <taxon>Bacteria</taxon>
        <taxon>Bacillati</taxon>
        <taxon>Actinomycetota</taxon>
        <taxon>Coriobacteriia</taxon>
        <taxon>Eggerthellales</taxon>
        <taxon>Eggerthellaceae</taxon>
        <taxon>Raoultibacter</taxon>
    </lineage>
</organism>
<accession>A0ABV1JE57</accession>
<protein>
    <submittedName>
        <fullName evidence="6">Helix-turn-helix transcriptional regulator</fullName>
    </submittedName>
</protein>
<dbReference type="PANTHER" id="PTHR44688">
    <property type="entry name" value="DNA-BINDING TRANSCRIPTIONAL ACTIVATOR DEVR_DOSR"/>
    <property type="match status" value="1"/>
</dbReference>
<feature type="transmembrane region" description="Helical" evidence="4">
    <location>
        <begin position="133"/>
        <end position="152"/>
    </location>
</feature>
<dbReference type="Pfam" id="PF00196">
    <property type="entry name" value="GerE"/>
    <property type="match status" value="1"/>
</dbReference>
<keyword evidence="4" id="KW-1133">Transmembrane helix</keyword>
<feature type="transmembrane region" description="Helical" evidence="4">
    <location>
        <begin position="43"/>
        <end position="69"/>
    </location>
</feature>
<dbReference type="PROSITE" id="PS50043">
    <property type="entry name" value="HTH_LUXR_2"/>
    <property type="match status" value="1"/>
</dbReference>
<dbReference type="Gene3D" id="1.10.10.10">
    <property type="entry name" value="Winged helix-like DNA-binding domain superfamily/Winged helix DNA-binding domain"/>
    <property type="match status" value="1"/>
</dbReference>
<dbReference type="SUPFAM" id="SSF46894">
    <property type="entry name" value="C-terminal effector domain of the bipartite response regulators"/>
    <property type="match status" value="1"/>
</dbReference>
<keyword evidence="7" id="KW-1185">Reference proteome</keyword>
<dbReference type="RefSeq" id="WP_102374230.1">
    <property type="nucleotide sequence ID" value="NZ_DBFADM010000043.1"/>
</dbReference>
<feature type="transmembrane region" description="Helical" evidence="4">
    <location>
        <begin position="75"/>
        <end position="95"/>
    </location>
</feature>
<dbReference type="InterPro" id="IPR016032">
    <property type="entry name" value="Sig_transdc_resp-reg_C-effctor"/>
</dbReference>
<dbReference type="SMART" id="SM00421">
    <property type="entry name" value="HTH_LUXR"/>
    <property type="match status" value="1"/>
</dbReference>
<evidence type="ECO:0000259" key="5">
    <source>
        <dbReference type="PROSITE" id="PS50043"/>
    </source>
</evidence>
<gene>
    <name evidence="6" type="ORF">AAA083_10285</name>
</gene>
<evidence type="ECO:0000313" key="6">
    <source>
        <dbReference type="EMBL" id="MEQ3363361.1"/>
    </source>
</evidence>
<keyword evidence="3" id="KW-0804">Transcription</keyword>
<comment type="caution">
    <text evidence="6">The sequence shown here is derived from an EMBL/GenBank/DDBJ whole genome shotgun (WGS) entry which is preliminary data.</text>
</comment>
<evidence type="ECO:0000256" key="2">
    <source>
        <dbReference type="ARBA" id="ARBA00023125"/>
    </source>
</evidence>
<feature type="transmembrane region" description="Helical" evidence="4">
    <location>
        <begin position="317"/>
        <end position="343"/>
    </location>
</feature>
<keyword evidence="4" id="KW-0812">Transmembrane</keyword>
<dbReference type="PANTHER" id="PTHR44688:SF16">
    <property type="entry name" value="DNA-BINDING TRANSCRIPTIONAL ACTIVATOR DEVR_DOSR"/>
    <property type="match status" value="1"/>
</dbReference>
<evidence type="ECO:0000256" key="1">
    <source>
        <dbReference type="ARBA" id="ARBA00023015"/>
    </source>
</evidence>
<keyword evidence="2" id="KW-0238">DNA-binding</keyword>
<feature type="domain" description="HTH luxR-type" evidence="5">
    <location>
        <begin position="475"/>
        <end position="540"/>
    </location>
</feature>
<feature type="transmembrane region" description="Helical" evidence="4">
    <location>
        <begin position="292"/>
        <end position="311"/>
    </location>
</feature>
<dbReference type="EMBL" id="JBBNOP010000008">
    <property type="protein sequence ID" value="MEQ3363361.1"/>
    <property type="molecule type" value="Genomic_DNA"/>
</dbReference>
<feature type="transmembrane region" description="Helical" evidence="4">
    <location>
        <begin position="191"/>
        <end position="214"/>
    </location>
</feature>
<feature type="transmembrane region" description="Helical" evidence="4">
    <location>
        <begin position="262"/>
        <end position="280"/>
    </location>
</feature>
<evidence type="ECO:0000256" key="3">
    <source>
        <dbReference type="ARBA" id="ARBA00023163"/>
    </source>
</evidence>